<dbReference type="EMBL" id="LVHF01000033">
    <property type="protein sequence ID" value="OAN11356.1"/>
    <property type="molecule type" value="Genomic_DNA"/>
</dbReference>
<name>A0A178K2M1_9GAMM</name>
<dbReference type="AlphaFoldDB" id="A0A178K2M1"/>
<dbReference type="Pfam" id="PF13480">
    <property type="entry name" value="Acetyltransf_6"/>
    <property type="match status" value="1"/>
</dbReference>
<dbReference type="STRING" id="858640.A3K86_20625"/>
<accession>A0A178K2M1</accession>
<reference evidence="2 3" key="1">
    <citation type="submission" date="2016-03" db="EMBL/GenBank/DDBJ databases">
        <title>Photobacterium proteolyticum sp. nov. a protease producing bacterium isolated from ocean sediments of Laizhou Bay.</title>
        <authorList>
            <person name="Li Y."/>
        </authorList>
    </citation>
    <scope>NUCLEOTIDE SEQUENCE [LARGE SCALE GENOMIC DNA]</scope>
    <source>
        <strain evidence="2 3">R-40508</strain>
    </source>
</reference>
<proteinExistence type="predicted"/>
<dbReference type="Proteomes" id="UP000078503">
    <property type="component" value="Unassembled WGS sequence"/>
</dbReference>
<evidence type="ECO:0000313" key="3">
    <source>
        <dbReference type="Proteomes" id="UP000078503"/>
    </source>
</evidence>
<dbReference type="Gene3D" id="3.40.630.30">
    <property type="match status" value="1"/>
</dbReference>
<dbReference type="SUPFAM" id="SSF55729">
    <property type="entry name" value="Acyl-CoA N-acyltransferases (Nat)"/>
    <property type="match status" value="1"/>
</dbReference>
<evidence type="ECO:0000259" key="1">
    <source>
        <dbReference type="Pfam" id="PF13480"/>
    </source>
</evidence>
<protein>
    <recommendedName>
        <fullName evidence="1">BioF2-like acetyltransferase domain-containing protein</fullName>
    </recommendedName>
</protein>
<comment type="caution">
    <text evidence="2">The sequence shown here is derived from an EMBL/GenBank/DDBJ whole genome shotgun (WGS) entry which is preliminary data.</text>
</comment>
<evidence type="ECO:0000313" key="2">
    <source>
        <dbReference type="EMBL" id="OAN11356.1"/>
    </source>
</evidence>
<organism evidence="2 3">
    <name type="scientific">Photobacterium jeanii</name>
    <dbReference type="NCBI Taxonomy" id="858640"/>
    <lineage>
        <taxon>Bacteria</taxon>
        <taxon>Pseudomonadati</taxon>
        <taxon>Pseudomonadota</taxon>
        <taxon>Gammaproteobacteria</taxon>
        <taxon>Vibrionales</taxon>
        <taxon>Vibrionaceae</taxon>
        <taxon>Photobacterium</taxon>
    </lineage>
</organism>
<sequence length="420" mass="48126">MNGIVINCPETSLLKNNHIESQHRAMEVLNAEDIQCEWLVNPSRNTIKAVWLAIEPYAPRNVFLSWHWISTWFDTFVNSSQSRTNGLLVAKRGQHLIGAGIFVAQHSRNILGQKTTRYSLHRVGDELSDQIWIEYNDFLMVEDHQDVIRQAMMVALQTHIRSRDAVQIGVSLPSQMIKLEVSSTKPQFEERLIWHSPSYQVDLQQLRQQQCGVMQSLSKNARKQIKRSMNKYQQRGVLLLETANSGEQALEWFDAAKVNHIARWGAKPEQSGFANDKFVQFHHQYISKSFAGEAKALANSAVQLHRLKVGEQILGYIYNLHFGDTVYFYLSALSYEDDPQLKPGLVAHALLIEQAYMDGKAVYDFMGGEARYKQTFSNHKSELLMKVYFQPHFALTVENGARRVYSGLKQLKAFLKAPKN</sequence>
<keyword evidence="3" id="KW-1185">Reference proteome</keyword>
<feature type="domain" description="BioF2-like acetyltransferase" evidence="1">
    <location>
        <begin position="220"/>
        <end position="374"/>
    </location>
</feature>
<gene>
    <name evidence="2" type="ORF">A3K86_20625</name>
</gene>
<dbReference type="InterPro" id="IPR016181">
    <property type="entry name" value="Acyl_CoA_acyltransferase"/>
</dbReference>
<dbReference type="InterPro" id="IPR038740">
    <property type="entry name" value="BioF2-like_GNAT_dom"/>
</dbReference>